<name>A0A0N7ZCG3_SCYOL</name>
<feature type="domain" description="CRIB" evidence="12">
    <location>
        <begin position="115"/>
        <end position="128"/>
    </location>
</feature>
<evidence type="ECO:0000256" key="7">
    <source>
        <dbReference type="ARBA" id="ARBA00023136"/>
    </source>
</evidence>
<evidence type="ECO:0000256" key="5">
    <source>
        <dbReference type="ARBA" id="ARBA00022490"/>
    </source>
</evidence>
<dbReference type="GO" id="GO:0035023">
    <property type="term" value="P:regulation of Rho protein signal transduction"/>
    <property type="evidence" value="ECO:0007669"/>
    <property type="project" value="InterPro"/>
</dbReference>
<dbReference type="PANTHER" id="PTHR13502">
    <property type="entry name" value="CDC42 SMALL EFFECTOR PROTEIN HOMOLOG"/>
    <property type="match status" value="1"/>
</dbReference>
<dbReference type="EMBL" id="GDRN01067455">
    <property type="protein sequence ID" value="JAI64368.1"/>
    <property type="molecule type" value="Transcribed_RNA"/>
</dbReference>
<feature type="compositionally biased region" description="Acidic residues" evidence="11">
    <location>
        <begin position="430"/>
        <end position="443"/>
    </location>
</feature>
<feature type="region of interest" description="Disordered" evidence="11">
    <location>
        <begin position="386"/>
        <end position="443"/>
    </location>
</feature>
<dbReference type="PROSITE" id="PS50108">
    <property type="entry name" value="CRIB"/>
    <property type="match status" value="2"/>
</dbReference>
<sequence>MERKVSRRGPNPDHLPLDKSMISAPTNFSHVGRSDPFRDRLGECADDETRVGGGVKDHRWAEVSEEERHEGQEAGEREGERQEVEQVGEYDPCSLSPPSPNTERRNSRRISKDMISLPMNFRHVLHIDPSSADPAHLSLLLKSGTELEYDLECDEEEENDDPAWPPPEPPIDYNEGPKGASDPAPAKPKPLRPSNRVRKSMISLPTNFQHVNHISAGERLLAPESPPPQVPPEPQPGEEGHEAGWGYEPSLSTPPIAPLPPSPPRISPYTASDVPFTPHTPPNHNYNTVNPYSISPCTAVPNLPTPLSPTYVNVPLPTTHHPHIPPPLTLPTSHAPHSPAPLSAPPHLGTARAKGHVTVGGPDQDQDCVRFRGGDSDFDFDIVQFRVPPPPPVEFSGNDTSRSSLPPRPRTHHQHLMEEEARREVRNDNMEEEEEEENIVGCE</sequence>
<feature type="compositionally biased region" description="Pro residues" evidence="11">
    <location>
        <begin position="255"/>
        <end position="266"/>
    </location>
</feature>
<evidence type="ECO:0000256" key="10">
    <source>
        <dbReference type="ARBA" id="ARBA00023288"/>
    </source>
</evidence>
<dbReference type="AlphaFoldDB" id="A0A0N7ZCG3"/>
<comment type="similarity">
    <text evidence="3">Belongs to the CDC42SE/SPEC family.</text>
</comment>
<proteinExistence type="inferred from homology"/>
<dbReference type="Gene3D" id="3.90.810.10">
    <property type="entry name" value="CRIB domain"/>
    <property type="match status" value="1"/>
</dbReference>
<keyword evidence="7" id="KW-0472">Membrane</keyword>
<evidence type="ECO:0000313" key="13">
    <source>
        <dbReference type="EMBL" id="JAI64368.1"/>
    </source>
</evidence>
<evidence type="ECO:0000256" key="2">
    <source>
        <dbReference type="ARBA" id="ARBA00004245"/>
    </source>
</evidence>
<feature type="compositionally biased region" description="Acidic residues" evidence="11">
    <location>
        <begin position="152"/>
        <end position="161"/>
    </location>
</feature>
<feature type="compositionally biased region" description="Pro residues" evidence="11">
    <location>
        <begin position="224"/>
        <end position="235"/>
    </location>
</feature>
<protein>
    <recommendedName>
        <fullName evidence="12">CRIB domain-containing protein</fullName>
    </recommendedName>
</protein>
<feature type="compositionally biased region" description="Basic and acidic residues" evidence="11">
    <location>
        <begin position="32"/>
        <end position="84"/>
    </location>
</feature>
<keyword evidence="6" id="KW-0133">Cell shape</keyword>
<evidence type="ECO:0000256" key="9">
    <source>
        <dbReference type="ARBA" id="ARBA00023212"/>
    </source>
</evidence>
<dbReference type="InterPro" id="IPR039056">
    <property type="entry name" value="SPEC"/>
</dbReference>
<dbReference type="GO" id="GO:0031267">
    <property type="term" value="F:small GTPase binding"/>
    <property type="evidence" value="ECO:0007669"/>
    <property type="project" value="InterPro"/>
</dbReference>
<reference evidence="13" key="1">
    <citation type="submission" date="2015-09" db="EMBL/GenBank/DDBJ databases">
        <title>Scylla olivacea transcriptome.</title>
        <authorList>
            <person name="Ikhwanuddin M."/>
        </authorList>
    </citation>
    <scope>NUCLEOTIDE SEQUENCE</scope>
</reference>
<feature type="compositionally biased region" description="Basic and acidic residues" evidence="11">
    <location>
        <begin position="415"/>
        <end position="429"/>
    </location>
</feature>
<evidence type="ECO:0000256" key="11">
    <source>
        <dbReference type="SAM" id="MobiDB-lite"/>
    </source>
</evidence>
<evidence type="ECO:0000256" key="1">
    <source>
        <dbReference type="ARBA" id="ARBA00004193"/>
    </source>
</evidence>
<keyword evidence="5" id="KW-0963">Cytoplasm</keyword>
<organism evidence="13">
    <name type="scientific">Scylla olivacea</name>
    <name type="common">Orange mud crab</name>
    <name type="synonym">Cancer olivacea</name>
    <dbReference type="NCBI Taxonomy" id="85551"/>
    <lineage>
        <taxon>Eukaryota</taxon>
        <taxon>Metazoa</taxon>
        <taxon>Ecdysozoa</taxon>
        <taxon>Arthropoda</taxon>
        <taxon>Crustacea</taxon>
        <taxon>Multicrustacea</taxon>
        <taxon>Malacostraca</taxon>
        <taxon>Eumalacostraca</taxon>
        <taxon>Eucarida</taxon>
        <taxon>Decapoda</taxon>
        <taxon>Pleocyemata</taxon>
        <taxon>Brachyura</taxon>
        <taxon>Eubrachyura</taxon>
        <taxon>Portunoidea</taxon>
        <taxon>Portunidae</taxon>
        <taxon>Portuninae</taxon>
        <taxon>Scylla</taxon>
    </lineage>
</organism>
<feature type="domain" description="CRIB" evidence="12">
    <location>
        <begin position="202"/>
        <end position="215"/>
    </location>
</feature>
<keyword evidence="8" id="KW-0564">Palmitate</keyword>
<keyword evidence="10" id="KW-0449">Lipoprotein</keyword>
<evidence type="ECO:0000256" key="4">
    <source>
        <dbReference type="ARBA" id="ARBA00022475"/>
    </source>
</evidence>
<feature type="region of interest" description="Disordered" evidence="11">
    <location>
        <begin position="1"/>
        <end position="108"/>
    </location>
</feature>
<dbReference type="PRINTS" id="PR01217">
    <property type="entry name" value="PRICHEXTENSN"/>
</dbReference>
<dbReference type="InterPro" id="IPR000095">
    <property type="entry name" value="CRIB_dom"/>
</dbReference>
<feature type="region of interest" description="Disordered" evidence="11">
    <location>
        <begin position="220"/>
        <end position="282"/>
    </location>
</feature>
<dbReference type="GO" id="GO:0008360">
    <property type="term" value="P:regulation of cell shape"/>
    <property type="evidence" value="ECO:0007669"/>
    <property type="project" value="UniProtKB-KW"/>
</dbReference>
<evidence type="ECO:0000256" key="3">
    <source>
        <dbReference type="ARBA" id="ARBA00005720"/>
    </source>
</evidence>
<dbReference type="GO" id="GO:0005856">
    <property type="term" value="C:cytoskeleton"/>
    <property type="evidence" value="ECO:0007669"/>
    <property type="project" value="UniProtKB-SubCell"/>
</dbReference>
<evidence type="ECO:0000256" key="8">
    <source>
        <dbReference type="ARBA" id="ARBA00023139"/>
    </source>
</evidence>
<accession>A0A0N7ZCG3</accession>
<comment type="subcellular location">
    <subcellularLocation>
        <location evidence="1">Cell membrane</location>
        <topology evidence="1">Lipid-anchor</topology>
    </subcellularLocation>
    <subcellularLocation>
        <location evidence="2">Cytoplasm</location>
        <location evidence="2">Cytoskeleton</location>
    </subcellularLocation>
</comment>
<dbReference type="GO" id="GO:0005886">
    <property type="term" value="C:plasma membrane"/>
    <property type="evidence" value="ECO:0007669"/>
    <property type="project" value="UniProtKB-SubCell"/>
</dbReference>
<keyword evidence="9" id="KW-0206">Cytoskeleton</keyword>
<feature type="region of interest" description="Disordered" evidence="11">
    <location>
        <begin position="152"/>
        <end position="208"/>
    </location>
</feature>
<keyword evidence="4" id="KW-1003">Cell membrane</keyword>
<evidence type="ECO:0000256" key="6">
    <source>
        <dbReference type="ARBA" id="ARBA00022960"/>
    </source>
</evidence>
<dbReference type="InterPro" id="IPR036936">
    <property type="entry name" value="CRIB_dom_sf"/>
</dbReference>
<evidence type="ECO:0000259" key="12">
    <source>
        <dbReference type="PROSITE" id="PS50108"/>
    </source>
</evidence>